<dbReference type="EMBL" id="DXGJ01000020">
    <property type="protein sequence ID" value="HIW71439.1"/>
    <property type="molecule type" value="Genomic_DNA"/>
</dbReference>
<organism evidence="2 3">
    <name type="scientific">Candidatus Levilactobacillus faecigallinarum</name>
    <dbReference type="NCBI Taxonomy" id="2838638"/>
    <lineage>
        <taxon>Bacteria</taxon>
        <taxon>Bacillati</taxon>
        <taxon>Bacillota</taxon>
        <taxon>Bacilli</taxon>
        <taxon>Lactobacillales</taxon>
        <taxon>Lactobacillaceae</taxon>
        <taxon>Levilactobacillus</taxon>
    </lineage>
</organism>
<dbReference type="InterPro" id="IPR008930">
    <property type="entry name" value="Terpenoid_cyclase/PrenylTrfase"/>
</dbReference>
<reference evidence="2" key="1">
    <citation type="journal article" date="2021" name="PeerJ">
        <title>Extensive microbial diversity within the chicken gut microbiome revealed by metagenomics and culture.</title>
        <authorList>
            <person name="Gilroy R."/>
            <person name="Ravi A."/>
            <person name="Getino M."/>
            <person name="Pursley I."/>
            <person name="Horton D.L."/>
            <person name="Alikhan N.F."/>
            <person name="Baker D."/>
            <person name="Gharbi K."/>
            <person name="Hall N."/>
            <person name="Watson M."/>
            <person name="Adriaenssens E.M."/>
            <person name="Foster-Nyarko E."/>
            <person name="Jarju S."/>
            <person name="Secka A."/>
            <person name="Antonio M."/>
            <person name="Oren A."/>
            <person name="Chaudhuri R.R."/>
            <person name="La Ragione R."/>
            <person name="Hildebrand F."/>
            <person name="Pallen M.J."/>
        </authorList>
    </citation>
    <scope>NUCLEOTIDE SEQUENCE</scope>
    <source>
        <strain evidence="2">CHK173-259</strain>
    </source>
</reference>
<name>A0A9D1QRH0_9LACO</name>
<evidence type="ECO:0000313" key="3">
    <source>
        <dbReference type="Proteomes" id="UP000886822"/>
    </source>
</evidence>
<protein>
    <submittedName>
        <fullName evidence="2">Fucose-binding lectin II</fullName>
    </submittedName>
</protein>
<evidence type="ECO:0000256" key="1">
    <source>
        <dbReference type="SAM" id="SignalP"/>
    </source>
</evidence>
<dbReference type="Proteomes" id="UP000886822">
    <property type="component" value="Unassembled WGS sequence"/>
</dbReference>
<gene>
    <name evidence="2" type="ORF">H9875_02305</name>
</gene>
<dbReference type="SUPFAM" id="SSF48239">
    <property type="entry name" value="Terpenoid cyclases/Protein prenyltransferases"/>
    <property type="match status" value="1"/>
</dbReference>
<proteinExistence type="predicted"/>
<reference evidence="2" key="2">
    <citation type="submission" date="2021-04" db="EMBL/GenBank/DDBJ databases">
        <authorList>
            <person name="Gilroy R."/>
        </authorList>
    </citation>
    <scope>NUCLEOTIDE SEQUENCE</scope>
    <source>
        <strain evidence="2">CHK173-259</strain>
    </source>
</reference>
<feature type="signal peptide" evidence="1">
    <location>
        <begin position="1"/>
        <end position="22"/>
    </location>
</feature>
<dbReference type="AlphaFoldDB" id="A0A9D1QRH0"/>
<keyword evidence="1" id="KW-0732">Signal</keyword>
<dbReference type="Gene3D" id="1.50.10.20">
    <property type="match status" value="1"/>
</dbReference>
<feature type="chain" id="PRO_5039257062" evidence="1">
    <location>
        <begin position="23"/>
        <end position="350"/>
    </location>
</feature>
<accession>A0A9D1QRH0</accession>
<comment type="caution">
    <text evidence="2">The sequence shown here is derived from an EMBL/GenBank/DDBJ whole genome shotgun (WGS) entry which is preliminary data.</text>
</comment>
<sequence>MLKAKKLMVSSLTAILTLGVLAPVVDVNAASVKTASKSYQTSKEKKLYTYAKKMMKQNKDGLNTKAKLFSKKDYPKTGASAGYSDFLLGLKKQGYKFSKAQKNLVKKNLVISAKSDPADLSKAIIGLQAIGVNPTTYKPSGAKKNVNLVSALYKKSMTKQTVNVQSQALIAVSSNKTFKKPSKAAFSKNTLSTKIVANQQSNNGWAYNNTVASVDSDTTAMAVTALTMGKSSNKKVTAAAKSGRSYLKKAIYKSGNFGFTYAGKENPNANSTAEAIMALSTNKTAFNLINKKAIKSGQAATPLKAMLGYVQTAGTVKGAYDMSLAYGQVSLAASAYNHAKYTNKLVYVFK</sequence>
<evidence type="ECO:0000313" key="2">
    <source>
        <dbReference type="EMBL" id="HIW71439.1"/>
    </source>
</evidence>